<evidence type="ECO:0000256" key="1">
    <source>
        <dbReference type="ARBA" id="ARBA00005679"/>
    </source>
</evidence>
<dbReference type="AlphaFoldDB" id="A0ABD1AHG3"/>
<comment type="similarity">
    <text evidence="1">Belongs to the GILT family.</text>
</comment>
<gene>
    <name evidence="4" type="ORF">V5N11_016538</name>
</gene>
<keyword evidence="3" id="KW-0732">Signal</keyword>
<dbReference type="EMBL" id="JBANAX010000605">
    <property type="protein sequence ID" value="KAL1200910.1"/>
    <property type="molecule type" value="Genomic_DNA"/>
</dbReference>
<feature type="signal peptide" evidence="3">
    <location>
        <begin position="1"/>
        <end position="28"/>
    </location>
</feature>
<evidence type="ECO:0000313" key="5">
    <source>
        <dbReference type="Proteomes" id="UP001558713"/>
    </source>
</evidence>
<reference evidence="4 5" key="1">
    <citation type="submission" date="2024-04" db="EMBL/GenBank/DDBJ databases">
        <title>Genome assembly C_amara_ONT_v2.</title>
        <authorList>
            <person name="Yant L."/>
            <person name="Moore C."/>
            <person name="Slenker M."/>
        </authorList>
    </citation>
    <scope>NUCLEOTIDE SEQUENCE [LARGE SCALE GENOMIC DNA]</scope>
    <source>
        <tissue evidence="4">Leaf</tissue>
    </source>
</reference>
<name>A0ABD1AHG3_CARAN</name>
<evidence type="ECO:0000256" key="2">
    <source>
        <dbReference type="ARBA" id="ARBA00023180"/>
    </source>
</evidence>
<evidence type="ECO:0000256" key="3">
    <source>
        <dbReference type="SAM" id="SignalP"/>
    </source>
</evidence>
<feature type="chain" id="PRO_5044843151" evidence="3">
    <location>
        <begin position="29"/>
        <end position="229"/>
    </location>
</feature>
<protein>
    <submittedName>
        <fullName evidence="4">Gamma-interferon-responsive lysosomal thiol protein</fullName>
    </submittedName>
</protein>
<accession>A0ABD1AHG3</accession>
<dbReference type="PANTHER" id="PTHR13234">
    <property type="entry name" value="GAMMA-INTERFERON INDUCIBLE LYSOSOMAL THIOL REDUCTASE GILT"/>
    <property type="match status" value="1"/>
</dbReference>
<dbReference type="Proteomes" id="UP001558713">
    <property type="component" value="Unassembled WGS sequence"/>
</dbReference>
<dbReference type="Pfam" id="PF03227">
    <property type="entry name" value="GILT"/>
    <property type="match status" value="1"/>
</dbReference>
<proteinExistence type="inferred from homology"/>
<dbReference type="InterPro" id="IPR004911">
    <property type="entry name" value="Interferon-induced_GILT"/>
</dbReference>
<keyword evidence="2" id="KW-0325">Glycoprotein</keyword>
<keyword evidence="5" id="KW-1185">Reference proteome</keyword>
<dbReference type="PANTHER" id="PTHR13234:SF53">
    <property type="entry name" value="GAMMA INTERFERON RESPONSIVE LYSOSOMAL THIOL (GILT) REDUCTASE FAMILY PROTEIN-RELATED"/>
    <property type="match status" value="1"/>
</dbReference>
<organism evidence="4 5">
    <name type="scientific">Cardamine amara subsp. amara</name>
    <dbReference type="NCBI Taxonomy" id="228776"/>
    <lineage>
        <taxon>Eukaryota</taxon>
        <taxon>Viridiplantae</taxon>
        <taxon>Streptophyta</taxon>
        <taxon>Embryophyta</taxon>
        <taxon>Tracheophyta</taxon>
        <taxon>Spermatophyta</taxon>
        <taxon>Magnoliopsida</taxon>
        <taxon>eudicotyledons</taxon>
        <taxon>Gunneridae</taxon>
        <taxon>Pentapetalae</taxon>
        <taxon>rosids</taxon>
        <taxon>malvids</taxon>
        <taxon>Brassicales</taxon>
        <taxon>Brassicaceae</taxon>
        <taxon>Cardamineae</taxon>
        <taxon>Cardamine</taxon>
    </lineage>
</organism>
<sequence>MASSSSTKLVFFACCLLLFTLSDNLVAGESDKVQLNLYYESLCPGCQEFIVDYLVDFFDTDLDTITNVTLVPFGNAKLYDNLTITCQHGEEECELNKVEACVINTIPDPKLQYSLIRCIENDTKNWDSCFNGNKDDIAIGDCYTSDLSTKLILEYAKQTLSLNPKKEYVPWVTLNGTPLYEKINDLVAEVCKAYKGKAPLPKQCNSSALGKRKVWSKLQVSYANEAIHY</sequence>
<evidence type="ECO:0000313" key="4">
    <source>
        <dbReference type="EMBL" id="KAL1200910.1"/>
    </source>
</evidence>
<comment type="caution">
    <text evidence="4">The sequence shown here is derived from an EMBL/GenBank/DDBJ whole genome shotgun (WGS) entry which is preliminary data.</text>
</comment>